<evidence type="ECO:0000256" key="3">
    <source>
        <dbReference type="SAM" id="SignalP"/>
    </source>
</evidence>
<keyword evidence="1 3" id="KW-0732">Signal</keyword>
<dbReference type="InterPro" id="IPR014755">
    <property type="entry name" value="Cu-Rt/internalin_Ig-like"/>
</dbReference>
<dbReference type="SUPFAM" id="SSF53187">
    <property type="entry name" value="Zn-dependent exopeptidases"/>
    <property type="match status" value="2"/>
</dbReference>
<dbReference type="Pfam" id="PF07532">
    <property type="entry name" value="Big_4"/>
    <property type="match status" value="1"/>
</dbReference>
<dbReference type="GO" id="GO:0009253">
    <property type="term" value="P:peptidoglycan catabolic process"/>
    <property type="evidence" value="ECO:0007669"/>
    <property type="project" value="InterPro"/>
</dbReference>
<dbReference type="InterPro" id="IPR002508">
    <property type="entry name" value="MurNAc-LAA_cat"/>
</dbReference>
<reference evidence="5 6" key="1">
    <citation type="submission" date="2020-04" db="EMBL/GenBank/DDBJ databases">
        <authorList>
            <person name="Doyle D.A."/>
        </authorList>
    </citation>
    <scope>NUCLEOTIDE SEQUENCE [LARGE SCALE GENOMIC DNA]</scope>
    <source>
        <strain evidence="5 6">P21</strain>
    </source>
</reference>
<dbReference type="InterPro" id="IPR050695">
    <property type="entry name" value="N-acetylmuramoyl_amidase_3"/>
</dbReference>
<dbReference type="GO" id="GO:0030288">
    <property type="term" value="C:outer membrane-bounded periplasmic space"/>
    <property type="evidence" value="ECO:0007669"/>
    <property type="project" value="TreeGrafter"/>
</dbReference>
<dbReference type="EMBL" id="JABBNI010000006">
    <property type="protein sequence ID" value="NMM61600.1"/>
    <property type="molecule type" value="Genomic_DNA"/>
</dbReference>
<evidence type="ECO:0000313" key="5">
    <source>
        <dbReference type="EMBL" id="NMM61600.1"/>
    </source>
</evidence>
<dbReference type="InterPro" id="IPR011081">
    <property type="entry name" value="Big_4"/>
</dbReference>
<sequence length="598" mass="64078">MKLKWSSIFIVFSFLLFLSSFVAATHVQADEIIGNGIKSDVDTNKSWTIKFNKELNKSTVNESNFVVKDESGQTVPISLTIGSDNKSVIVSPKTQYGCGKGYSLTINNVKSVTGKQLANSEKMEFLTKSSSKNSAYTVCIDAAHGGYDPGNISASGLKEKDIDLAVALKVGKVLENNGVKVVYTRTSDSVSWNKDNDLKTRFDIANKANADYFISIRCNTYPEKPTAKGTETYYRDSDDIAQKLAQAVQGEFISKTGSTDRGVKSGLSQHEILRGTKGNAIMVELGFMSNVEESSLLSTNDFQNKSANGIAGGILKSLSLVNKNVNISSVSNISASVDQGGAYDLPISVSAAMSDGSTKKVPISWNSKKANTSSAGTYTYEGTVPGYSKVIKLMLTVAGKPVPVPSPSTDSGTIVCIDPGHGRGKDTGATGINGLQEDDVTLSVGLKVGKILENHGIKVVYTRTTDERSIPMDVTTSLQKRCDVSNNANAKYFVCIHCNSFDSESALGTETLVNQDNPEAAKLAQAIQSSIVNEVGTYNRGLKDGNWLYVVKNTRASAVLTELGFLTNPSDAQKLSSDEYRQKFAQAIADGILQCVGK</sequence>
<dbReference type="SMART" id="SM00646">
    <property type="entry name" value="Ami_3"/>
    <property type="match status" value="2"/>
</dbReference>
<dbReference type="AlphaFoldDB" id="A0A7Y0EFP3"/>
<evidence type="ECO:0000259" key="4">
    <source>
        <dbReference type="SMART" id="SM00646"/>
    </source>
</evidence>
<proteinExistence type="predicted"/>
<dbReference type="Pfam" id="PF13205">
    <property type="entry name" value="Big_5"/>
    <property type="match status" value="1"/>
</dbReference>
<feature type="signal peptide" evidence="3">
    <location>
        <begin position="1"/>
        <end position="24"/>
    </location>
</feature>
<organism evidence="5 6">
    <name type="scientific">Clostridium muellerianum</name>
    <dbReference type="NCBI Taxonomy" id="2716538"/>
    <lineage>
        <taxon>Bacteria</taxon>
        <taxon>Bacillati</taxon>
        <taxon>Bacillota</taxon>
        <taxon>Clostridia</taxon>
        <taxon>Eubacteriales</taxon>
        <taxon>Clostridiaceae</taxon>
        <taxon>Clostridium</taxon>
    </lineage>
</organism>
<dbReference type="CDD" id="cd02696">
    <property type="entry name" value="MurNAc-LAA"/>
    <property type="match status" value="2"/>
</dbReference>
<evidence type="ECO:0000256" key="2">
    <source>
        <dbReference type="ARBA" id="ARBA00022801"/>
    </source>
</evidence>
<dbReference type="Pfam" id="PF01520">
    <property type="entry name" value="Amidase_3"/>
    <property type="match status" value="2"/>
</dbReference>
<dbReference type="Gene3D" id="2.30.30.100">
    <property type="match status" value="1"/>
</dbReference>
<feature type="domain" description="MurNAc-LAA" evidence="4">
    <location>
        <begin position="482"/>
        <end position="593"/>
    </location>
</feature>
<dbReference type="PANTHER" id="PTHR30404:SF0">
    <property type="entry name" value="N-ACETYLMURAMOYL-L-ALANINE AMIDASE AMIC"/>
    <property type="match status" value="1"/>
</dbReference>
<gene>
    <name evidence="5" type="ORF">HBE96_02595</name>
</gene>
<dbReference type="PANTHER" id="PTHR30404">
    <property type="entry name" value="N-ACETYLMURAMOYL-L-ALANINE AMIDASE"/>
    <property type="match status" value="1"/>
</dbReference>
<keyword evidence="6" id="KW-1185">Reference proteome</keyword>
<feature type="chain" id="PRO_5039190170" evidence="3">
    <location>
        <begin position="25"/>
        <end position="598"/>
    </location>
</feature>
<dbReference type="GO" id="GO:0008745">
    <property type="term" value="F:N-acetylmuramoyl-L-alanine amidase activity"/>
    <property type="evidence" value="ECO:0007669"/>
    <property type="project" value="InterPro"/>
</dbReference>
<comment type="caution">
    <text evidence="5">The sequence shown here is derived from an EMBL/GenBank/DDBJ whole genome shotgun (WGS) entry which is preliminary data.</text>
</comment>
<reference evidence="5 6" key="2">
    <citation type="submission" date="2020-06" db="EMBL/GenBank/DDBJ databases">
        <title>Complete Genome Sequence of Clostridium muelleri sp. nov. P21T, an Acid-Alcohol Producing Acetogen Isolated from Old Hay.</title>
        <authorList>
            <person name="Duncan K.E."/>
            <person name="Tanner R.S."/>
        </authorList>
    </citation>
    <scope>NUCLEOTIDE SEQUENCE [LARGE SCALE GENOMIC DNA]</scope>
    <source>
        <strain evidence="5 6">P21</strain>
    </source>
</reference>
<protein>
    <submittedName>
        <fullName evidence="5">N-acetylmuramoyl-L-alanine amidase</fullName>
    </submittedName>
</protein>
<evidence type="ECO:0000313" key="6">
    <source>
        <dbReference type="Proteomes" id="UP000537131"/>
    </source>
</evidence>
<keyword evidence="2" id="KW-0378">Hydrolase</keyword>
<accession>A0A7Y0EFP3</accession>
<name>A0A7Y0EFP3_9CLOT</name>
<feature type="domain" description="MurNAc-LAA" evidence="4">
    <location>
        <begin position="202"/>
        <end position="315"/>
    </location>
</feature>
<dbReference type="Gene3D" id="3.40.630.40">
    <property type="entry name" value="Zn-dependent exopeptidases"/>
    <property type="match status" value="2"/>
</dbReference>
<dbReference type="Proteomes" id="UP000537131">
    <property type="component" value="Unassembled WGS sequence"/>
</dbReference>
<dbReference type="InterPro" id="IPR032812">
    <property type="entry name" value="SbsA_Ig"/>
</dbReference>
<dbReference type="RefSeq" id="WP_169296208.1">
    <property type="nucleotide sequence ID" value="NZ_JABBNI010000006.1"/>
</dbReference>
<evidence type="ECO:0000256" key="1">
    <source>
        <dbReference type="ARBA" id="ARBA00022729"/>
    </source>
</evidence>
<dbReference type="Gene3D" id="2.60.40.1220">
    <property type="match status" value="1"/>
</dbReference>